<gene>
    <name evidence="4" type="ORF">SARC_01485</name>
</gene>
<dbReference type="GeneID" id="25901989"/>
<dbReference type="Proteomes" id="UP000054560">
    <property type="component" value="Unassembled WGS sequence"/>
</dbReference>
<feature type="region of interest" description="Disordered" evidence="2">
    <location>
        <begin position="372"/>
        <end position="391"/>
    </location>
</feature>
<evidence type="ECO:0000259" key="3">
    <source>
        <dbReference type="PROSITE" id="PS50966"/>
    </source>
</evidence>
<keyword evidence="5" id="KW-1185">Reference proteome</keyword>
<sequence>MDNNTTLEDVAVESDGFHILEEDKSKSSVVDQNQDFESTRETVDDYISLSADSEARSTTGSESETDMFLTDGSIPIEELYEYDNDQNIQRSTSWSELNETSGWQDELPSKELVDQLTHRILRSECCVYISDRDGLEHESYALYLGTVKSNVTFKDEDVFIDAVAAGLKTKLDDPNDIKRGQMQNFLLSVSKDCVMATIQDLRDELVHGRYSVTLKSNGVSVCACLRREALGMICVHGGRTLMTLALDNSREYDKFKEKYNLQDEKWCSPVFHIKTHVKQYSETLQIPNELDIESKGGGYPWFWQQQHQVQPLGHLPQTYQWPMQPPGTDNQQWQAGWLPQNDTYTFPGQIPCQAKTVNGKSLSFHIHTQPALTSRVSNAPHPSTEYNAGES</sequence>
<keyword evidence="1" id="KW-0862">Zinc</keyword>
<protein>
    <recommendedName>
        <fullName evidence="3">SWIM-type domain-containing protein</fullName>
    </recommendedName>
</protein>
<feature type="domain" description="SWIM-type" evidence="3">
    <location>
        <begin position="210"/>
        <end position="245"/>
    </location>
</feature>
<evidence type="ECO:0000256" key="1">
    <source>
        <dbReference type="PROSITE-ProRule" id="PRU00325"/>
    </source>
</evidence>
<accession>A0A0L0GBL1</accession>
<organism evidence="4 5">
    <name type="scientific">Sphaeroforma arctica JP610</name>
    <dbReference type="NCBI Taxonomy" id="667725"/>
    <lineage>
        <taxon>Eukaryota</taxon>
        <taxon>Ichthyosporea</taxon>
        <taxon>Ichthyophonida</taxon>
        <taxon>Sphaeroforma</taxon>
    </lineage>
</organism>
<dbReference type="AlphaFoldDB" id="A0A0L0GBL1"/>
<evidence type="ECO:0000256" key="2">
    <source>
        <dbReference type="SAM" id="MobiDB-lite"/>
    </source>
</evidence>
<keyword evidence="1" id="KW-0863">Zinc-finger</keyword>
<dbReference type="InterPro" id="IPR007527">
    <property type="entry name" value="Znf_SWIM"/>
</dbReference>
<reference evidence="4 5" key="1">
    <citation type="submission" date="2011-02" db="EMBL/GenBank/DDBJ databases">
        <title>The Genome Sequence of Sphaeroforma arctica JP610.</title>
        <authorList>
            <consortium name="The Broad Institute Genome Sequencing Platform"/>
            <person name="Russ C."/>
            <person name="Cuomo C."/>
            <person name="Young S.K."/>
            <person name="Zeng Q."/>
            <person name="Gargeya S."/>
            <person name="Alvarado L."/>
            <person name="Berlin A."/>
            <person name="Chapman S.B."/>
            <person name="Chen Z."/>
            <person name="Freedman E."/>
            <person name="Gellesch M."/>
            <person name="Goldberg J."/>
            <person name="Griggs A."/>
            <person name="Gujja S."/>
            <person name="Heilman E."/>
            <person name="Heiman D."/>
            <person name="Howarth C."/>
            <person name="Mehta T."/>
            <person name="Neiman D."/>
            <person name="Pearson M."/>
            <person name="Roberts A."/>
            <person name="Saif S."/>
            <person name="Shea T."/>
            <person name="Shenoy N."/>
            <person name="Sisk P."/>
            <person name="Stolte C."/>
            <person name="Sykes S."/>
            <person name="White J."/>
            <person name="Yandava C."/>
            <person name="Burger G."/>
            <person name="Gray M.W."/>
            <person name="Holland P.W.H."/>
            <person name="King N."/>
            <person name="Lang F.B.F."/>
            <person name="Roger A.J."/>
            <person name="Ruiz-Trillo I."/>
            <person name="Haas B."/>
            <person name="Nusbaum C."/>
            <person name="Birren B."/>
        </authorList>
    </citation>
    <scope>NUCLEOTIDE SEQUENCE [LARGE SCALE GENOMIC DNA]</scope>
    <source>
        <strain evidence="4 5">JP610</strain>
    </source>
</reference>
<dbReference type="EMBL" id="KQ241654">
    <property type="protein sequence ID" value="KNC86390.1"/>
    <property type="molecule type" value="Genomic_DNA"/>
</dbReference>
<evidence type="ECO:0000313" key="4">
    <source>
        <dbReference type="EMBL" id="KNC86390.1"/>
    </source>
</evidence>
<proteinExistence type="predicted"/>
<name>A0A0L0GBL1_9EUKA</name>
<dbReference type="RefSeq" id="XP_014160292.1">
    <property type="nucleotide sequence ID" value="XM_014304817.1"/>
</dbReference>
<keyword evidence="1" id="KW-0479">Metal-binding</keyword>
<dbReference type="GO" id="GO:0008270">
    <property type="term" value="F:zinc ion binding"/>
    <property type="evidence" value="ECO:0007669"/>
    <property type="project" value="UniProtKB-KW"/>
</dbReference>
<evidence type="ECO:0000313" key="5">
    <source>
        <dbReference type="Proteomes" id="UP000054560"/>
    </source>
</evidence>
<dbReference type="PROSITE" id="PS50966">
    <property type="entry name" value="ZF_SWIM"/>
    <property type="match status" value="1"/>
</dbReference>